<evidence type="ECO:0000256" key="10">
    <source>
        <dbReference type="ARBA" id="ARBA00047899"/>
    </source>
</evidence>
<feature type="region of interest" description="Disordered" evidence="13">
    <location>
        <begin position="544"/>
        <end position="676"/>
    </location>
</feature>
<protein>
    <recommendedName>
        <fullName evidence="3">non-specific serine/threonine protein kinase</fullName>
        <ecNumber evidence="3">2.7.11.1</ecNumber>
    </recommendedName>
</protein>
<dbReference type="EMBL" id="KQ086108">
    <property type="protein sequence ID" value="KLO08050.1"/>
    <property type="molecule type" value="Genomic_DNA"/>
</dbReference>
<evidence type="ECO:0000256" key="6">
    <source>
        <dbReference type="ARBA" id="ARBA00022679"/>
    </source>
</evidence>
<feature type="compositionally biased region" description="Basic and acidic residues" evidence="13">
    <location>
        <begin position="380"/>
        <end position="392"/>
    </location>
</feature>
<dbReference type="InterPro" id="IPR008271">
    <property type="entry name" value="Ser/Thr_kinase_AS"/>
</dbReference>
<evidence type="ECO:0000313" key="15">
    <source>
        <dbReference type="EMBL" id="KLO08050.1"/>
    </source>
</evidence>
<name>A0A0H2R890_9AGAM</name>
<evidence type="ECO:0000256" key="8">
    <source>
        <dbReference type="ARBA" id="ARBA00022777"/>
    </source>
</evidence>
<comment type="catalytic activity">
    <reaction evidence="10">
        <text>L-threonyl-[protein] + ATP = O-phospho-L-threonyl-[protein] + ADP + H(+)</text>
        <dbReference type="Rhea" id="RHEA:46608"/>
        <dbReference type="Rhea" id="RHEA-COMP:11060"/>
        <dbReference type="Rhea" id="RHEA-COMP:11605"/>
        <dbReference type="ChEBI" id="CHEBI:15378"/>
        <dbReference type="ChEBI" id="CHEBI:30013"/>
        <dbReference type="ChEBI" id="CHEBI:30616"/>
        <dbReference type="ChEBI" id="CHEBI:61977"/>
        <dbReference type="ChEBI" id="CHEBI:456216"/>
        <dbReference type="EC" id="2.7.11.1"/>
    </reaction>
</comment>
<dbReference type="Pfam" id="PF00069">
    <property type="entry name" value="Pkinase"/>
    <property type="match status" value="1"/>
</dbReference>
<sequence>MPRRGRNADDPRMIGPWKVGRTIGKGASGRVKIARHAKTGKYAAVKIISKTQLANSRRSIHNLAQDAERILLGMEREIVLMKLIDHPNIMQLYDVYETSGELYLILEYIEGGELFDYICERGRLPSAEALDYFQQLMSAVEYCHRFRISHRDLKPENLLLNKQKILKVADFGMAAWQGGTNLLETSCGSPHYAAPEVIIGKPYDGCSADIWSCGVILYALLAGRLPFDAQDVDQLLDKIKVGRYTMPSDIDSRAKDLIARMLDTNVNRRIKLCDIIRHPWFTSSKPRIFCAPPPSLEELARPVTEEGDIDVDILGNLRVLWHGVEDDKIIEGLTNDEETWEKIIYHLLVLYRKKHLENYKQELERAKSLRKSRRTKKSSPKSEGKSQQERPRTPANYYPPRPDPPTPRRATSRPQGRVYRGRDDPPSLPPPPAVNPLRPVDASPYGRRPLPSPVQPQSNAQPSPTSLQPQTSPLAALMSPASPIWEALDMQPPISVINSPEFHDDNVQKYFQQVMDRLNLMQNKQGSAEQSQRLQALLSPNVALTPRPAMDDDPRSPQPNSNIQTKPRKDRPQSLHIPQNTLGLGLVPSPKSPATPSEVGSRTGKENDRPSRLQKKSSLRKRDANDDTSSQPRTPLEGRHVQIVLPPKPDRERTSHPRNATSPISPAFSISEGSSSSFVSSQPKRSWFGNLFNFKPAAFQLLSMRDPDETRDACTKALEMIGVHIAVIATPAQSVVHADGWQGTATLKCHYDDDRDPMGLMAMTKTVAFRVEVHPPSEVQAAMGYTCVVELTQEKGAQSTLKLIYATLRREWNLDNQSSAPVPILSPVAPVSRFAEDIVLYE</sequence>
<feature type="compositionally biased region" description="Basic residues" evidence="13">
    <location>
        <begin position="368"/>
        <end position="379"/>
    </location>
</feature>
<dbReference type="STRING" id="27342.A0A0H2R890"/>
<dbReference type="SUPFAM" id="SSF56112">
    <property type="entry name" value="Protein kinase-like (PK-like)"/>
    <property type="match status" value="1"/>
</dbReference>
<evidence type="ECO:0000313" key="16">
    <source>
        <dbReference type="Proteomes" id="UP000053477"/>
    </source>
</evidence>
<comment type="similarity">
    <text evidence="2">Belongs to the protein kinase superfamily. CAMK Ser/Thr protein kinase family. NIM1 subfamily.</text>
</comment>
<dbReference type="AlphaFoldDB" id="A0A0H2R890"/>
<evidence type="ECO:0000256" key="7">
    <source>
        <dbReference type="ARBA" id="ARBA00022741"/>
    </source>
</evidence>
<evidence type="ECO:0000259" key="14">
    <source>
        <dbReference type="PROSITE" id="PS50011"/>
    </source>
</evidence>
<dbReference type="OrthoDB" id="193931at2759"/>
<keyword evidence="6" id="KW-0808">Transferase</keyword>
<feature type="compositionally biased region" description="Low complexity" evidence="13">
    <location>
        <begin position="461"/>
        <end position="471"/>
    </location>
</feature>
<feature type="binding site" evidence="12">
    <location>
        <position position="46"/>
    </location>
    <ligand>
        <name>ATP</name>
        <dbReference type="ChEBI" id="CHEBI:30616"/>
    </ligand>
</feature>
<keyword evidence="8 15" id="KW-0418">Kinase</keyword>
<feature type="compositionally biased region" description="Pro residues" evidence="13">
    <location>
        <begin position="397"/>
        <end position="407"/>
    </location>
</feature>
<feature type="region of interest" description="Disordered" evidence="13">
    <location>
        <begin position="365"/>
        <end position="471"/>
    </location>
</feature>
<dbReference type="GO" id="GO:0005940">
    <property type="term" value="C:septin ring"/>
    <property type="evidence" value="ECO:0007669"/>
    <property type="project" value="UniProtKB-ARBA"/>
</dbReference>
<accession>A0A0H2R890</accession>
<dbReference type="GO" id="GO:0005524">
    <property type="term" value="F:ATP binding"/>
    <property type="evidence" value="ECO:0007669"/>
    <property type="project" value="UniProtKB-UniRule"/>
</dbReference>
<dbReference type="GO" id="GO:0004674">
    <property type="term" value="F:protein serine/threonine kinase activity"/>
    <property type="evidence" value="ECO:0007669"/>
    <property type="project" value="UniProtKB-KW"/>
</dbReference>
<dbReference type="PANTHER" id="PTHR24346">
    <property type="entry name" value="MAP/MICROTUBULE AFFINITY-REGULATING KINASE"/>
    <property type="match status" value="1"/>
</dbReference>
<evidence type="ECO:0000256" key="9">
    <source>
        <dbReference type="ARBA" id="ARBA00022840"/>
    </source>
</evidence>
<evidence type="ECO:0000256" key="3">
    <source>
        <dbReference type="ARBA" id="ARBA00012513"/>
    </source>
</evidence>
<evidence type="ECO:0000256" key="11">
    <source>
        <dbReference type="ARBA" id="ARBA00048679"/>
    </source>
</evidence>
<dbReference type="Proteomes" id="UP000053477">
    <property type="component" value="Unassembled WGS sequence"/>
</dbReference>
<dbReference type="GO" id="GO:0035556">
    <property type="term" value="P:intracellular signal transduction"/>
    <property type="evidence" value="ECO:0007669"/>
    <property type="project" value="TreeGrafter"/>
</dbReference>
<evidence type="ECO:0000256" key="2">
    <source>
        <dbReference type="ARBA" id="ARBA00010791"/>
    </source>
</evidence>
<dbReference type="Gene3D" id="1.10.510.10">
    <property type="entry name" value="Transferase(Phosphotransferase) domain 1"/>
    <property type="match status" value="1"/>
</dbReference>
<reference evidence="15 16" key="1">
    <citation type="submission" date="2015-04" db="EMBL/GenBank/DDBJ databases">
        <title>Complete genome sequence of Schizopora paradoxa KUC8140, a cosmopolitan wood degrader in East Asia.</title>
        <authorList>
            <consortium name="DOE Joint Genome Institute"/>
            <person name="Min B."/>
            <person name="Park H."/>
            <person name="Jang Y."/>
            <person name="Kim J.-J."/>
            <person name="Kim K.H."/>
            <person name="Pangilinan J."/>
            <person name="Lipzen A."/>
            <person name="Riley R."/>
            <person name="Grigoriev I.V."/>
            <person name="Spatafora J.W."/>
            <person name="Choi I.-G."/>
        </authorList>
    </citation>
    <scope>NUCLEOTIDE SEQUENCE [LARGE SCALE GENOMIC DNA]</scope>
    <source>
        <strain evidence="15 16">KUC8140</strain>
    </source>
</reference>
<evidence type="ECO:0000256" key="5">
    <source>
        <dbReference type="ARBA" id="ARBA00022553"/>
    </source>
</evidence>
<keyword evidence="7 12" id="KW-0547">Nucleotide-binding</keyword>
<dbReference type="EC" id="2.7.11.1" evidence="3"/>
<dbReference type="InterPro" id="IPR017441">
    <property type="entry name" value="Protein_kinase_ATP_BS"/>
</dbReference>
<feature type="domain" description="Protein kinase" evidence="14">
    <location>
        <begin position="17"/>
        <end position="281"/>
    </location>
</feature>
<keyword evidence="9 12" id="KW-0067">ATP-binding</keyword>
<dbReference type="PROSITE" id="PS00107">
    <property type="entry name" value="PROTEIN_KINASE_ATP"/>
    <property type="match status" value="1"/>
</dbReference>
<organism evidence="15 16">
    <name type="scientific">Schizopora paradoxa</name>
    <dbReference type="NCBI Taxonomy" id="27342"/>
    <lineage>
        <taxon>Eukaryota</taxon>
        <taxon>Fungi</taxon>
        <taxon>Dikarya</taxon>
        <taxon>Basidiomycota</taxon>
        <taxon>Agaricomycotina</taxon>
        <taxon>Agaricomycetes</taxon>
        <taxon>Hymenochaetales</taxon>
        <taxon>Schizoporaceae</taxon>
        <taxon>Schizopora</taxon>
    </lineage>
</organism>
<dbReference type="FunFam" id="3.30.200.20:FF:000003">
    <property type="entry name" value="Non-specific serine/threonine protein kinase"/>
    <property type="match status" value="1"/>
</dbReference>
<dbReference type="SMART" id="SM00220">
    <property type="entry name" value="S_TKc"/>
    <property type="match status" value="1"/>
</dbReference>
<evidence type="ECO:0000256" key="4">
    <source>
        <dbReference type="ARBA" id="ARBA00022527"/>
    </source>
</evidence>
<evidence type="ECO:0000256" key="13">
    <source>
        <dbReference type="SAM" id="MobiDB-lite"/>
    </source>
</evidence>
<dbReference type="InParanoid" id="A0A0H2R890"/>
<gene>
    <name evidence="15" type="ORF">SCHPADRAFT_835779</name>
</gene>
<dbReference type="PROSITE" id="PS00108">
    <property type="entry name" value="PROTEIN_KINASE_ST"/>
    <property type="match status" value="1"/>
</dbReference>
<proteinExistence type="inferred from homology"/>
<keyword evidence="5" id="KW-0597">Phosphoprotein</keyword>
<dbReference type="CDD" id="cd14081">
    <property type="entry name" value="STKc_BRSK1_2"/>
    <property type="match status" value="1"/>
</dbReference>
<dbReference type="PANTHER" id="PTHR24346:SF110">
    <property type="entry name" value="NON-SPECIFIC SERINE_THREONINE PROTEIN KINASE"/>
    <property type="match status" value="1"/>
</dbReference>
<keyword evidence="4" id="KW-0723">Serine/threonine-protein kinase</keyword>
<evidence type="ECO:0000256" key="12">
    <source>
        <dbReference type="PROSITE-ProRule" id="PRU10141"/>
    </source>
</evidence>
<dbReference type="PROSITE" id="PS50011">
    <property type="entry name" value="PROTEIN_KINASE_DOM"/>
    <property type="match status" value="1"/>
</dbReference>
<evidence type="ECO:0000256" key="1">
    <source>
        <dbReference type="ARBA" id="ARBA00004266"/>
    </source>
</evidence>
<comment type="subcellular location">
    <subcellularLocation>
        <location evidence="1">Bud neck</location>
    </subcellularLocation>
</comment>
<comment type="catalytic activity">
    <reaction evidence="11">
        <text>L-seryl-[protein] + ATP = O-phospho-L-seryl-[protein] + ADP + H(+)</text>
        <dbReference type="Rhea" id="RHEA:17989"/>
        <dbReference type="Rhea" id="RHEA-COMP:9863"/>
        <dbReference type="Rhea" id="RHEA-COMP:11604"/>
        <dbReference type="ChEBI" id="CHEBI:15378"/>
        <dbReference type="ChEBI" id="CHEBI:29999"/>
        <dbReference type="ChEBI" id="CHEBI:30616"/>
        <dbReference type="ChEBI" id="CHEBI:83421"/>
        <dbReference type="ChEBI" id="CHEBI:456216"/>
        <dbReference type="EC" id="2.7.11.1"/>
    </reaction>
</comment>
<keyword evidence="16" id="KW-1185">Reference proteome</keyword>
<dbReference type="FunFam" id="1.10.510.10:FF:000394">
    <property type="entry name" value="Serine/threonine-protein kinase HSL1"/>
    <property type="match status" value="1"/>
</dbReference>
<dbReference type="InterPro" id="IPR000719">
    <property type="entry name" value="Prot_kinase_dom"/>
</dbReference>
<dbReference type="InterPro" id="IPR011009">
    <property type="entry name" value="Kinase-like_dom_sf"/>
</dbReference>
<dbReference type="GO" id="GO:0005935">
    <property type="term" value="C:cellular bud neck"/>
    <property type="evidence" value="ECO:0007669"/>
    <property type="project" value="UniProtKB-SubCell"/>
</dbReference>